<keyword evidence="1" id="KW-0472">Membrane</keyword>
<dbReference type="PANTHER" id="PTHR38450">
    <property type="entry name" value="STAGE V SPORULATION PROTEIN AC-RELATED"/>
    <property type="match status" value="1"/>
</dbReference>
<evidence type="ECO:0000313" key="3">
    <source>
        <dbReference type="Proteomes" id="UP000515561"/>
    </source>
</evidence>
<dbReference type="KEGG" id="acel:acsn021_37160"/>
<dbReference type="InterPro" id="IPR005562">
    <property type="entry name" value="SpoVA"/>
</dbReference>
<dbReference type="PANTHER" id="PTHR38450:SF2">
    <property type="entry name" value="STAGE V SPORULATION PROTEIN AEB"/>
    <property type="match status" value="1"/>
</dbReference>
<accession>A0A6S6R7X0</accession>
<sequence length="120" mass="12550">MCMDYVKAFLIGGAICAAVQILMDNTKLMPGRIMVILVCLGAVLGAVGIYEPFTKWAGAGASVPLSGFGNTLFKGIKKAVDEDGFIGIFKGGFTASAVGISGALIFSYLASWIFSPKMKD</sequence>
<dbReference type="EMBL" id="AP023367">
    <property type="protein sequence ID" value="BCJ96147.1"/>
    <property type="molecule type" value="Genomic_DNA"/>
</dbReference>
<feature type="transmembrane region" description="Helical" evidence="1">
    <location>
        <begin position="30"/>
        <end position="50"/>
    </location>
</feature>
<keyword evidence="3" id="KW-1185">Reference proteome</keyword>
<feature type="transmembrane region" description="Helical" evidence="1">
    <location>
        <begin position="93"/>
        <end position="114"/>
    </location>
</feature>
<protein>
    <submittedName>
        <fullName evidence="2">Stage V sporulation protein AE</fullName>
    </submittedName>
</protein>
<reference evidence="2 3" key="1">
    <citation type="journal article" date="2016" name="Int. J. Syst. Evol. Microbiol.">
        <title>Descriptions of Anaerotaenia torta gen. nov., sp. nov. and Anaerocolumna cellulosilytica gen. nov., sp. nov. isolated from a methanogenic reactor of cattle waste.</title>
        <authorList>
            <person name="Uek A."/>
            <person name="Ohtaki Y."/>
            <person name="Kaku N."/>
            <person name="Ueki K."/>
        </authorList>
    </citation>
    <scope>NUCLEOTIDE SEQUENCE [LARGE SCALE GENOMIC DNA]</scope>
    <source>
        <strain evidence="2 3">SN021</strain>
    </source>
</reference>
<dbReference type="Proteomes" id="UP000515561">
    <property type="component" value="Chromosome"/>
</dbReference>
<name>A0A6S6R7X0_9FIRM</name>
<evidence type="ECO:0000256" key="1">
    <source>
        <dbReference type="SAM" id="Phobius"/>
    </source>
</evidence>
<organism evidence="2 3">
    <name type="scientific">Anaerocolumna cellulosilytica</name>
    <dbReference type="NCBI Taxonomy" id="433286"/>
    <lineage>
        <taxon>Bacteria</taxon>
        <taxon>Bacillati</taxon>
        <taxon>Bacillota</taxon>
        <taxon>Clostridia</taxon>
        <taxon>Lachnospirales</taxon>
        <taxon>Lachnospiraceae</taxon>
        <taxon>Anaerocolumna</taxon>
    </lineage>
</organism>
<keyword evidence="1" id="KW-1133">Transmembrane helix</keyword>
<proteinExistence type="predicted"/>
<keyword evidence="1" id="KW-0812">Transmembrane</keyword>
<gene>
    <name evidence="2" type="primary">spoVAE</name>
    <name evidence="2" type="ORF">acsn021_37160</name>
</gene>
<dbReference type="AlphaFoldDB" id="A0A6S6R7X0"/>
<evidence type="ECO:0000313" key="2">
    <source>
        <dbReference type="EMBL" id="BCJ96147.1"/>
    </source>
</evidence>
<dbReference type="Pfam" id="PF03862">
    <property type="entry name" value="SpoVAC_SpoVAEB"/>
    <property type="match status" value="1"/>
</dbReference>